<organism evidence="1 2">
    <name type="scientific">Cryptolaemus montrouzieri</name>
    <dbReference type="NCBI Taxonomy" id="559131"/>
    <lineage>
        <taxon>Eukaryota</taxon>
        <taxon>Metazoa</taxon>
        <taxon>Ecdysozoa</taxon>
        <taxon>Arthropoda</taxon>
        <taxon>Hexapoda</taxon>
        <taxon>Insecta</taxon>
        <taxon>Pterygota</taxon>
        <taxon>Neoptera</taxon>
        <taxon>Endopterygota</taxon>
        <taxon>Coleoptera</taxon>
        <taxon>Polyphaga</taxon>
        <taxon>Cucujiformia</taxon>
        <taxon>Coccinelloidea</taxon>
        <taxon>Coccinellidae</taxon>
        <taxon>Scymninae</taxon>
        <taxon>Scymnini</taxon>
        <taxon>Cryptolaemus</taxon>
    </lineage>
</organism>
<dbReference type="AlphaFoldDB" id="A0ABD2P2H0"/>
<evidence type="ECO:0000313" key="1">
    <source>
        <dbReference type="EMBL" id="KAL3285089.1"/>
    </source>
</evidence>
<evidence type="ECO:0000313" key="2">
    <source>
        <dbReference type="Proteomes" id="UP001516400"/>
    </source>
</evidence>
<protein>
    <submittedName>
        <fullName evidence="1">Uncharacterized protein</fullName>
    </submittedName>
</protein>
<sequence>MSSTVLTLPSWKQEPLSPPTCEESIWVSSSEEAFFYSSLEQNVDLKLETELLSAGNGDSKAYVASQLLEDLENLVDLDELIKEGMYPTNQPLVIECDMQNHSTLSLLAYVEIMCNIILMIPQYLY</sequence>
<dbReference type="EMBL" id="JABFTP020000165">
    <property type="protein sequence ID" value="KAL3285089.1"/>
    <property type="molecule type" value="Genomic_DNA"/>
</dbReference>
<accession>A0ABD2P2H0</accession>
<name>A0ABD2P2H0_9CUCU</name>
<gene>
    <name evidence="1" type="ORF">HHI36_019213</name>
</gene>
<dbReference type="Proteomes" id="UP001516400">
    <property type="component" value="Unassembled WGS sequence"/>
</dbReference>
<proteinExistence type="predicted"/>
<reference evidence="1 2" key="1">
    <citation type="journal article" date="2021" name="BMC Biol.">
        <title>Horizontally acquired antibacterial genes associated with adaptive radiation of ladybird beetles.</title>
        <authorList>
            <person name="Li H.S."/>
            <person name="Tang X.F."/>
            <person name="Huang Y.H."/>
            <person name="Xu Z.Y."/>
            <person name="Chen M.L."/>
            <person name="Du X.Y."/>
            <person name="Qiu B.Y."/>
            <person name="Chen P.T."/>
            <person name="Zhang W."/>
            <person name="Slipinski A."/>
            <person name="Escalona H.E."/>
            <person name="Waterhouse R.M."/>
            <person name="Zwick A."/>
            <person name="Pang H."/>
        </authorList>
    </citation>
    <scope>NUCLEOTIDE SEQUENCE [LARGE SCALE GENOMIC DNA]</scope>
    <source>
        <strain evidence="1">SYSU2018</strain>
    </source>
</reference>
<comment type="caution">
    <text evidence="1">The sequence shown here is derived from an EMBL/GenBank/DDBJ whole genome shotgun (WGS) entry which is preliminary data.</text>
</comment>
<keyword evidence="2" id="KW-1185">Reference proteome</keyword>